<accession>A0A9N9B904</accession>
<evidence type="ECO:0000256" key="5">
    <source>
        <dbReference type="PROSITE-ProRule" id="PRU00221"/>
    </source>
</evidence>
<dbReference type="AlphaFoldDB" id="A0A9N9B904"/>
<dbReference type="InterPro" id="IPR001680">
    <property type="entry name" value="WD40_rpt"/>
</dbReference>
<comment type="caution">
    <text evidence="7">The sequence shown here is derived from an EMBL/GenBank/DDBJ whole genome shotgun (WGS) entry which is preliminary data.</text>
</comment>
<keyword evidence="2 5" id="KW-0853">WD repeat</keyword>
<feature type="repeat" description="WD" evidence="5">
    <location>
        <begin position="371"/>
        <end position="405"/>
    </location>
</feature>
<dbReference type="PRINTS" id="PR00320">
    <property type="entry name" value="GPROTEINBRPT"/>
</dbReference>
<feature type="repeat" description="WD" evidence="5">
    <location>
        <begin position="556"/>
        <end position="597"/>
    </location>
</feature>
<feature type="repeat" description="WD" evidence="5">
    <location>
        <begin position="472"/>
        <end position="513"/>
    </location>
</feature>
<feature type="repeat" description="WD" evidence="5">
    <location>
        <begin position="514"/>
        <end position="555"/>
    </location>
</feature>
<dbReference type="Pfam" id="PF00400">
    <property type="entry name" value="WD40"/>
    <property type="match status" value="10"/>
</dbReference>
<dbReference type="CDD" id="cd00200">
    <property type="entry name" value="WD40"/>
    <property type="match status" value="2"/>
</dbReference>
<feature type="repeat" description="WD" evidence="5">
    <location>
        <begin position="257"/>
        <end position="282"/>
    </location>
</feature>
<dbReference type="PANTHER" id="PTHR19854:SF15">
    <property type="entry name" value="TRANSDUCIN BETA-LIKE PROTEIN 3"/>
    <property type="match status" value="1"/>
</dbReference>
<keyword evidence="8" id="KW-1185">Reference proteome</keyword>
<evidence type="ECO:0000256" key="4">
    <source>
        <dbReference type="ARBA" id="ARBA00023242"/>
    </source>
</evidence>
<evidence type="ECO:0000259" key="6">
    <source>
        <dbReference type="Pfam" id="PF08625"/>
    </source>
</evidence>
<dbReference type="Gene3D" id="2.130.10.10">
    <property type="entry name" value="YVTN repeat-like/Quinoprotein amine dehydrogenase"/>
    <property type="match status" value="5"/>
</dbReference>
<feature type="repeat" description="WD" evidence="5">
    <location>
        <begin position="598"/>
        <end position="630"/>
    </location>
</feature>
<dbReference type="PANTHER" id="PTHR19854">
    <property type="entry name" value="TRANSDUCIN BETA-LIKE 3"/>
    <property type="match status" value="1"/>
</dbReference>
<dbReference type="Proteomes" id="UP000789739">
    <property type="component" value="Unassembled WGS sequence"/>
</dbReference>
<dbReference type="InterPro" id="IPR015943">
    <property type="entry name" value="WD40/YVTN_repeat-like_dom_sf"/>
</dbReference>
<protein>
    <submittedName>
        <fullName evidence="7">4619_t:CDS:1</fullName>
    </submittedName>
</protein>
<dbReference type="Pfam" id="PF08625">
    <property type="entry name" value="Utp13"/>
    <property type="match status" value="1"/>
</dbReference>
<evidence type="ECO:0000313" key="8">
    <source>
        <dbReference type="Proteomes" id="UP000789739"/>
    </source>
</evidence>
<dbReference type="SUPFAM" id="SSF50978">
    <property type="entry name" value="WD40 repeat-like"/>
    <property type="match status" value="2"/>
</dbReference>
<reference evidence="7" key="1">
    <citation type="submission" date="2021-06" db="EMBL/GenBank/DDBJ databases">
        <authorList>
            <person name="Kallberg Y."/>
            <person name="Tangrot J."/>
            <person name="Rosling A."/>
        </authorList>
    </citation>
    <scope>NUCLEOTIDE SEQUENCE</scope>
    <source>
        <strain evidence="7">BR232B</strain>
    </source>
</reference>
<feature type="repeat" description="WD" evidence="5">
    <location>
        <begin position="144"/>
        <end position="187"/>
    </location>
</feature>
<feature type="repeat" description="WD" evidence="5">
    <location>
        <begin position="102"/>
        <end position="143"/>
    </location>
</feature>
<evidence type="ECO:0000313" key="7">
    <source>
        <dbReference type="EMBL" id="CAG8559793.1"/>
    </source>
</evidence>
<dbReference type="InterPro" id="IPR036322">
    <property type="entry name" value="WD40_repeat_dom_sf"/>
</dbReference>
<keyword evidence="3" id="KW-0677">Repeat</keyword>
<gene>
    <name evidence="7" type="ORF">PBRASI_LOCUS5529</name>
</gene>
<comment type="subcellular location">
    <subcellularLocation>
        <location evidence="1">Nucleus</location>
        <location evidence="1">Nucleolus</location>
    </subcellularLocation>
</comment>
<dbReference type="GO" id="GO:0032040">
    <property type="term" value="C:small-subunit processome"/>
    <property type="evidence" value="ECO:0007669"/>
    <property type="project" value="InterPro"/>
</dbReference>
<sequence>MPAPDSKIQLKTSFKLSKTIDALYTGGKVCMTSDEKYIITTVVDNIIVTDITTGTRIASLEGDTEAITTFTTTPNDKYLVASSRSLTVRIWDLQAARILRSFKAHDAPILMMASDTTSTLVATGSADSTVRVWDIDGGYCTHNFRGHGGVITALKFHPDVKRLLLFSGADDCKIRVWDLGSRNCLAVFESHVSLIRGLDVSNDGNLLISGSRDKVVNVWDIDKKKLINTFPIYETIETVGILKPETTFDSEGDVGHSELFYTGGDKGIVRIWDLNSGKLVKSQEPEKNTNHVISDIIYCTLSNNLAVITSDQNILIYNINLNLKRTKQIIGYNDEIIDIAYIGSANNHLAIATNTEQIRIYHINTLDCDVIYGHSDIVICLDRSSDGTLLLSGSKDRMARLWTVDFEAEETIKCIGVCSGHTEAIGAVALSKRDVSFCITGSRDRTVKYWDLQKLDRLSSDDSFRPKALYTHQAHDKDINSIVIAPNDKIFATASQDKTVKVWSVVDGTLIGTCNGHKRGVWSVQFSSVDQCLLTSSGDKTIKIWSLSDFSCLKTFEGHTNTVLKASFLTSGTQIVSAGSDGLVKLWTIKTNECVTTLDNHTDKIWTLAVSKDEKTVITAGADSLINFWEDCTAEEMEARVREEEELILKEQDLANFLAIKDYKNAILLAMNLGQPFRLLNLFSGIIDEKDKDDTSITGSQAIDDIIASLEINDLEKLLTYIRDWNTNAKRSRTAQTILHAILRFFSSERLQEINGIKGLLDGLIPYSERHYQRVDRMMTDSFIVDYTLHAMDLWTIGNESDVEMKEE</sequence>
<evidence type="ECO:0000256" key="2">
    <source>
        <dbReference type="ARBA" id="ARBA00022574"/>
    </source>
</evidence>
<dbReference type="EMBL" id="CAJVPI010000653">
    <property type="protein sequence ID" value="CAG8559793.1"/>
    <property type="molecule type" value="Genomic_DNA"/>
</dbReference>
<dbReference type="GO" id="GO:0034511">
    <property type="term" value="F:U3 snoRNA binding"/>
    <property type="evidence" value="ECO:0007669"/>
    <property type="project" value="TreeGrafter"/>
</dbReference>
<dbReference type="GO" id="GO:0000472">
    <property type="term" value="P:endonucleolytic cleavage to generate mature 5'-end of SSU-rRNA from (SSU-rRNA, 5.8S rRNA, LSU-rRNA)"/>
    <property type="evidence" value="ECO:0007669"/>
    <property type="project" value="TreeGrafter"/>
</dbReference>
<dbReference type="PROSITE" id="PS50294">
    <property type="entry name" value="WD_REPEATS_REGION"/>
    <property type="match status" value="10"/>
</dbReference>
<feature type="repeat" description="WD" evidence="5">
    <location>
        <begin position="188"/>
        <end position="229"/>
    </location>
</feature>
<dbReference type="SMART" id="SM00320">
    <property type="entry name" value="WD40"/>
    <property type="match status" value="13"/>
</dbReference>
<dbReference type="GO" id="GO:0000480">
    <property type="term" value="P:endonucleolytic cleavage in 5'-ETS of tricistronic rRNA transcript (SSU-rRNA, 5.8S rRNA, LSU-rRNA)"/>
    <property type="evidence" value="ECO:0007669"/>
    <property type="project" value="TreeGrafter"/>
</dbReference>
<evidence type="ECO:0000256" key="3">
    <source>
        <dbReference type="ARBA" id="ARBA00022737"/>
    </source>
</evidence>
<dbReference type="GO" id="GO:0030686">
    <property type="term" value="C:90S preribosome"/>
    <property type="evidence" value="ECO:0007669"/>
    <property type="project" value="TreeGrafter"/>
</dbReference>
<dbReference type="PROSITE" id="PS50082">
    <property type="entry name" value="WD_REPEATS_2"/>
    <property type="match status" value="11"/>
</dbReference>
<evidence type="ECO:0000256" key="1">
    <source>
        <dbReference type="ARBA" id="ARBA00004604"/>
    </source>
</evidence>
<dbReference type="OrthoDB" id="5414888at2759"/>
<keyword evidence="4" id="KW-0539">Nucleus</keyword>
<feature type="repeat" description="WD" evidence="5">
    <location>
        <begin position="418"/>
        <end position="460"/>
    </location>
</feature>
<name>A0A9N9B904_9GLOM</name>
<dbReference type="InterPro" id="IPR020472">
    <property type="entry name" value="WD40_PAC1"/>
</dbReference>
<feature type="repeat" description="WD" evidence="5">
    <location>
        <begin position="60"/>
        <end position="101"/>
    </location>
</feature>
<dbReference type="PROSITE" id="PS00678">
    <property type="entry name" value="WD_REPEATS_1"/>
    <property type="match status" value="3"/>
</dbReference>
<proteinExistence type="predicted"/>
<feature type="domain" description="U3 small nucleolar RNA-associated protein 13 C-terminal" evidence="6">
    <location>
        <begin position="651"/>
        <end position="792"/>
    </location>
</feature>
<dbReference type="InterPro" id="IPR019775">
    <property type="entry name" value="WD40_repeat_CS"/>
</dbReference>
<organism evidence="7 8">
    <name type="scientific">Paraglomus brasilianum</name>
    <dbReference type="NCBI Taxonomy" id="144538"/>
    <lineage>
        <taxon>Eukaryota</taxon>
        <taxon>Fungi</taxon>
        <taxon>Fungi incertae sedis</taxon>
        <taxon>Mucoromycota</taxon>
        <taxon>Glomeromycotina</taxon>
        <taxon>Glomeromycetes</taxon>
        <taxon>Paraglomerales</taxon>
        <taxon>Paraglomeraceae</taxon>
        <taxon>Paraglomus</taxon>
    </lineage>
</organism>
<dbReference type="InterPro" id="IPR013934">
    <property type="entry name" value="Utp13_C"/>
</dbReference>